<gene>
    <name evidence="2" type="ORF">GCM10007147_39720</name>
</gene>
<evidence type="ECO:0000313" key="2">
    <source>
        <dbReference type="EMBL" id="GHD34268.1"/>
    </source>
</evidence>
<accession>A0A918XJV6</accession>
<reference evidence="2 3" key="1">
    <citation type="journal article" date="2014" name="Int. J. Syst. Evol. Microbiol.">
        <title>Complete genome sequence of Corynebacterium casei LMG S-19264T (=DSM 44701T), isolated from a smear-ripened cheese.</title>
        <authorList>
            <consortium name="US DOE Joint Genome Institute (JGI-PGF)"/>
            <person name="Walter F."/>
            <person name="Albersmeier A."/>
            <person name="Kalinowski J."/>
            <person name="Ruckert C."/>
        </authorList>
    </citation>
    <scope>NUCLEOTIDE SEQUENCE [LARGE SCALE GENOMIC DNA]</scope>
    <source>
        <strain evidence="2 3">KCTC 19473</strain>
    </source>
</reference>
<evidence type="ECO:0000256" key="1">
    <source>
        <dbReference type="SAM" id="MobiDB-lite"/>
    </source>
</evidence>
<comment type="caution">
    <text evidence="2">The sequence shown here is derived from an EMBL/GenBank/DDBJ whole genome shotgun (WGS) entry which is preliminary data.</text>
</comment>
<dbReference type="EMBL" id="BMXL01000029">
    <property type="protein sequence ID" value="GHD34268.1"/>
    <property type="molecule type" value="Genomic_DNA"/>
</dbReference>
<dbReference type="Proteomes" id="UP000654947">
    <property type="component" value="Unassembled WGS sequence"/>
</dbReference>
<feature type="region of interest" description="Disordered" evidence="1">
    <location>
        <begin position="10"/>
        <end position="48"/>
    </location>
</feature>
<keyword evidence="3" id="KW-1185">Reference proteome</keyword>
<organism evidence="2 3">
    <name type="scientific">Nocardiopsis kunsanensis</name>
    <dbReference type="NCBI Taxonomy" id="141693"/>
    <lineage>
        <taxon>Bacteria</taxon>
        <taxon>Bacillati</taxon>
        <taxon>Actinomycetota</taxon>
        <taxon>Actinomycetes</taxon>
        <taxon>Streptosporangiales</taxon>
        <taxon>Nocardiopsidaceae</taxon>
        <taxon>Nocardiopsis</taxon>
    </lineage>
</organism>
<sequence>MHSPTLVRAVAATAGPPHAPQTAPADERPERTPGRPLDGPGPVHATGWTGTYTGCPVPGSMPSATVTRKWKSVVAPITRTMYSLGETRYALRSRSDQGCYGR</sequence>
<proteinExistence type="predicted"/>
<evidence type="ECO:0000313" key="3">
    <source>
        <dbReference type="Proteomes" id="UP000654947"/>
    </source>
</evidence>
<protein>
    <submittedName>
        <fullName evidence="2">Uncharacterized protein</fullName>
    </submittedName>
</protein>
<dbReference type="AlphaFoldDB" id="A0A918XJV6"/>
<name>A0A918XJV6_9ACTN</name>